<keyword evidence="2" id="KW-0808">Transferase</keyword>
<feature type="region of interest" description="Disordered" evidence="4">
    <location>
        <begin position="1"/>
        <end position="50"/>
    </location>
</feature>
<dbReference type="SUPFAM" id="SSF69593">
    <property type="entry name" value="Glycerol-3-phosphate (1)-acyltransferase"/>
    <property type="match status" value="1"/>
</dbReference>
<keyword evidence="5" id="KW-0812">Transmembrane</keyword>
<accession>A0AA97P0N1</accession>
<evidence type="ECO:0000256" key="3">
    <source>
        <dbReference type="ARBA" id="ARBA00023315"/>
    </source>
</evidence>
<keyword evidence="5" id="KW-1133">Transmembrane helix</keyword>
<dbReference type="AlphaFoldDB" id="A0AA97P0N1"/>
<gene>
    <name evidence="7" type="ORF">OOU_Y34scaffold00467g7</name>
</gene>
<dbReference type="GO" id="GO:0005783">
    <property type="term" value="C:endoplasmic reticulum"/>
    <property type="evidence" value="ECO:0007669"/>
    <property type="project" value="TreeGrafter"/>
</dbReference>
<dbReference type="GO" id="GO:0036149">
    <property type="term" value="P:phosphatidylinositol acyl-chain remodeling"/>
    <property type="evidence" value="ECO:0007669"/>
    <property type="project" value="TreeGrafter"/>
</dbReference>
<evidence type="ECO:0000256" key="1">
    <source>
        <dbReference type="ARBA" id="ARBA00008655"/>
    </source>
</evidence>
<dbReference type="PANTHER" id="PTHR10983">
    <property type="entry name" value="1-ACYLGLYCEROL-3-PHOSPHATE ACYLTRANSFERASE-RELATED"/>
    <property type="match status" value="1"/>
</dbReference>
<feature type="transmembrane region" description="Helical" evidence="5">
    <location>
        <begin position="190"/>
        <end position="207"/>
    </location>
</feature>
<dbReference type="InterPro" id="IPR002123">
    <property type="entry name" value="Plipid/glycerol_acylTrfase"/>
</dbReference>
<evidence type="ECO:0000256" key="5">
    <source>
        <dbReference type="SAM" id="Phobius"/>
    </source>
</evidence>
<dbReference type="Pfam" id="PF16076">
    <property type="entry name" value="Acyltransf_C"/>
    <property type="match status" value="1"/>
</dbReference>
<evidence type="ECO:0000256" key="2">
    <source>
        <dbReference type="ARBA" id="ARBA00022679"/>
    </source>
</evidence>
<reference evidence="7" key="1">
    <citation type="journal article" date="2012" name="PLoS Genet.">
        <title>Comparative analysis of the genomes of two field isolates of the rice blast fungus Magnaporthe oryzae.</title>
        <authorList>
            <person name="Xue M."/>
            <person name="Yang J."/>
            <person name="Li Z."/>
            <person name="Hu S."/>
            <person name="Yao N."/>
            <person name="Dean R.A."/>
            <person name="Zhao W."/>
            <person name="Shen M."/>
            <person name="Zhang H."/>
            <person name="Li C."/>
            <person name="Liu L."/>
            <person name="Cao L."/>
            <person name="Xu X."/>
            <person name="Xing Y."/>
            <person name="Hsiang T."/>
            <person name="Zhang Z."/>
            <person name="Xu J.R."/>
            <person name="Peng Y.L."/>
        </authorList>
    </citation>
    <scope>NUCLEOTIDE SEQUENCE</scope>
    <source>
        <strain evidence="7">Y34</strain>
    </source>
</reference>
<dbReference type="PANTHER" id="PTHR10983:SF16">
    <property type="entry name" value="LYSOCARDIOLIPIN ACYLTRANSFERASE 1"/>
    <property type="match status" value="1"/>
</dbReference>
<dbReference type="InterPro" id="IPR032098">
    <property type="entry name" value="Acyltransf_C"/>
</dbReference>
<keyword evidence="5" id="KW-0472">Membrane</keyword>
<feature type="domain" description="Phospholipid/glycerol acyltransferase" evidence="6">
    <location>
        <begin position="150"/>
        <end position="285"/>
    </location>
</feature>
<dbReference type="CDD" id="cd07990">
    <property type="entry name" value="LPLAT_LCLAT1-like"/>
    <property type="match status" value="1"/>
</dbReference>
<comment type="similarity">
    <text evidence="1">Belongs to the 1-acyl-sn-glycerol-3-phosphate acyltransferase family.</text>
</comment>
<evidence type="ECO:0000313" key="7">
    <source>
        <dbReference type="EMBL" id="ELQ39905.1"/>
    </source>
</evidence>
<evidence type="ECO:0000259" key="6">
    <source>
        <dbReference type="SMART" id="SM00563"/>
    </source>
</evidence>
<protein>
    <submittedName>
        <fullName evidence="7">Lysocardiolipin acyltransferase</fullName>
    </submittedName>
</protein>
<organism evidence="7">
    <name type="scientific">Pyricularia oryzae (strain Y34)</name>
    <name type="common">Rice blast fungus</name>
    <name type="synonym">Magnaporthe oryzae</name>
    <dbReference type="NCBI Taxonomy" id="1143189"/>
    <lineage>
        <taxon>Eukaryota</taxon>
        <taxon>Fungi</taxon>
        <taxon>Dikarya</taxon>
        <taxon>Ascomycota</taxon>
        <taxon>Pezizomycotina</taxon>
        <taxon>Sordariomycetes</taxon>
        <taxon>Sordariomycetidae</taxon>
        <taxon>Magnaporthales</taxon>
        <taxon>Pyriculariaceae</taxon>
        <taxon>Pyricularia</taxon>
    </lineage>
</organism>
<feature type="transmembrane region" description="Helical" evidence="5">
    <location>
        <begin position="162"/>
        <end position="184"/>
    </location>
</feature>
<feature type="compositionally biased region" description="Basic and acidic residues" evidence="4">
    <location>
        <begin position="35"/>
        <end position="50"/>
    </location>
</feature>
<evidence type="ECO:0000256" key="4">
    <source>
        <dbReference type="SAM" id="MobiDB-lite"/>
    </source>
</evidence>
<proteinExistence type="inferred from homology"/>
<dbReference type="Proteomes" id="UP000011086">
    <property type="component" value="Unassembled WGS sequence"/>
</dbReference>
<dbReference type="SMART" id="SM00563">
    <property type="entry name" value="PlsC"/>
    <property type="match status" value="1"/>
</dbReference>
<feature type="transmembrane region" description="Helical" evidence="5">
    <location>
        <begin position="66"/>
        <end position="89"/>
    </location>
</feature>
<feature type="compositionally biased region" description="Basic and acidic residues" evidence="4">
    <location>
        <begin position="1"/>
        <end position="18"/>
    </location>
</feature>
<sequence>MAAELRERVAKPHIDHYLSPDTHGLKKPKASSNEIKSEKRREPRQEHPAGDEKYGRVVAILRRLAFVSYFAICVCTILMTQVIGAPLYWYNRDWYYSWMSMTKAHFGITITTMTKWWGPTIIRISGDDSMDGQIRQKPDGTVEFAFPERLVMIANHQLYTDWLYLWWVAYANSPQMHGWIYIILKESLKYIPVIGTGMMFYGFIFMSRKMAVDKPRLAHRLQKLKTSSADPSASAGRSLNPMWLLLFPEGTNASANGQIKSGKWAEKIGVKNPQHMLLPRSTGMHFILSELKGTVEYLYDCTVAYEGIPRGDFGEQYFTLSSTYFEGRPPKSVNFHWRRFRVADIPLDTPEAFDEWMRERWYEKDDLMDKYLTNGRFPSSKVAIVGAKSSDDAYIETEVRPRWPGEVMQLFSVVGPGLLVEVDVGFRIRWNCGVHNICRKI</sequence>
<name>A0AA97P0N1_PYRO3</name>
<dbReference type="Pfam" id="PF01553">
    <property type="entry name" value="Acyltransferase"/>
    <property type="match status" value="1"/>
</dbReference>
<dbReference type="EMBL" id="JH793412">
    <property type="protein sequence ID" value="ELQ39905.1"/>
    <property type="molecule type" value="Genomic_DNA"/>
</dbReference>
<keyword evidence="3 7" id="KW-0012">Acyltransferase</keyword>
<dbReference type="GO" id="GO:0016746">
    <property type="term" value="F:acyltransferase activity"/>
    <property type="evidence" value="ECO:0007669"/>
    <property type="project" value="UniProtKB-KW"/>
</dbReference>